<keyword evidence="4" id="KW-0496">Mitochondrion</keyword>
<dbReference type="GO" id="GO:0006412">
    <property type="term" value="P:translation"/>
    <property type="evidence" value="ECO:0007669"/>
    <property type="project" value="InterPro"/>
</dbReference>
<dbReference type="GO" id="GO:1990904">
    <property type="term" value="C:ribonucleoprotein complex"/>
    <property type="evidence" value="ECO:0007669"/>
    <property type="project" value="UniProtKB-KW"/>
</dbReference>
<evidence type="ECO:0000256" key="3">
    <source>
        <dbReference type="ARBA" id="ARBA00022980"/>
    </source>
</evidence>
<dbReference type="Pfam" id="PF07147">
    <property type="entry name" value="PDCD9"/>
    <property type="match status" value="1"/>
</dbReference>
<keyword evidence="2" id="KW-0809">Transit peptide</keyword>
<dbReference type="GO" id="GO:0003735">
    <property type="term" value="F:structural constituent of ribosome"/>
    <property type="evidence" value="ECO:0007669"/>
    <property type="project" value="InterPro"/>
</dbReference>
<evidence type="ECO:0000256" key="4">
    <source>
        <dbReference type="ARBA" id="ARBA00023128"/>
    </source>
</evidence>
<keyword evidence="10" id="KW-1185">Reference proteome</keyword>
<evidence type="ECO:0000313" key="9">
    <source>
        <dbReference type="Ensembl" id="ENSSAUP00010054397.1"/>
    </source>
</evidence>
<organism evidence="9 10">
    <name type="scientific">Sparus aurata</name>
    <name type="common">Gilthead sea bream</name>
    <dbReference type="NCBI Taxonomy" id="8175"/>
    <lineage>
        <taxon>Eukaryota</taxon>
        <taxon>Metazoa</taxon>
        <taxon>Chordata</taxon>
        <taxon>Craniata</taxon>
        <taxon>Vertebrata</taxon>
        <taxon>Euteleostomi</taxon>
        <taxon>Actinopterygii</taxon>
        <taxon>Neopterygii</taxon>
        <taxon>Teleostei</taxon>
        <taxon>Neoteleostei</taxon>
        <taxon>Acanthomorphata</taxon>
        <taxon>Eupercaria</taxon>
        <taxon>Spariformes</taxon>
        <taxon>Sparidae</taxon>
        <taxon>Sparus</taxon>
    </lineage>
</organism>
<dbReference type="Ensembl" id="ENSSAUT00010057166.1">
    <property type="protein sequence ID" value="ENSSAUP00010054397.1"/>
    <property type="gene ID" value="ENSSAUG00010022412.1"/>
</dbReference>
<dbReference type="AlphaFoldDB" id="A0A671XVZ9"/>
<keyword evidence="5" id="KW-0687">Ribonucleoprotein</keyword>
<protein>
    <recommendedName>
        <fullName evidence="7">Large ribosomal subunit protein mL37</fullName>
    </recommendedName>
    <alternativeName>
        <fullName evidence="8">39S ribosomal protein L37, mitochondrial</fullName>
    </alternativeName>
</protein>
<keyword evidence="3" id="KW-0689">Ribosomal protein</keyword>
<gene>
    <name evidence="9" type="primary">MRPL37</name>
    <name evidence="9" type="synonym">mrpl37</name>
</gene>
<reference evidence="9" key="3">
    <citation type="submission" date="2025-09" db="UniProtKB">
        <authorList>
            <consortium name="Ensembl"/>
        </authorList>
    </citation>
    <scope>IDENTIFICATION</scope>
</reference>
<evidence type="ECO:0000313" key="10">
    <source>
        <dbReference type="Proteomes" id="UP000472265"/>
    </source>
</evidence>
<proteinExistence type="inferred from homology"/>
<accession>A0A671XVZ9</accession>
<sequence>IWRRPSSTLSDRRHFAVSRCLTAKAPPARRPRERVEIPGFEMVTYGERMHYVPGLAKPVYPQWERDYKDPRHYKTPPAHQMPLYKEKPCYVYNQRTSALEGVRQALWLTKAKLISGLPPRLLSLAESPANQIPDQDERVQNAIKHARFWDTTEDRPCKEKYSNTLLSNLLHLCATLQSRHPAIGRRILAEKYSLATTWKRGEDLFQVRGQNGLLYNCMDPLPEVSGKQEVGDTADHVLKSFYPVSPSIDLQKVHVYKEEVNCSGFREGYPYPHAHTLYFQEEGDINCKLRPKQFRAKMVMFAFGNALARAHSLYGTQPQSVLGRPITVQAVGTNGRLFQFLVFQLNTTDLSGDNGIKNQVWLDEDVELYDYAKLRPLIKKKQVKVPAGLAGYKPETFRKFLALYLHGAV</sequence>
<dbReference type="GO" id="GO:0005739">
    <property type="term" value="C:mitochondrion"/>
    <property type="evidence" value="ECO:0007669"/>
    <property type="project" value="UniProtKB-SubCell"/>
</dbReference>
<dbReference type="GO" id="GO:0005840">
    <property type="term" value="C:ribosome"/>
    <property type="evidence" value="ECO:0007669"/>
    <property type="project" value="UniProtKB-KW"/>
</dbReference>
<evidence type="ECO:0000256" key="5">
    <source>
        <dbReference type="ARBA" id="ARBA00023274"/>
    </source>
</evidence>
<evidence type="ECO:0000256" key="1">
    <source>
        <dbReference type="ARBA" id="ARBA00004173"/>
    </source>
</evidence>
<reference evidence="9" key="1">
    <citation type="submission" date="2021-04" db="EMBL/GenBank/DDBJ databases">
        <authorList>
            <consortium name="Wellcome Sanger Institute Data Sharing"/>
        </authorList>
    </citation>
    <scope>NUCLEOTIDE SEQUENCE [LARGE SCALE GENOMIC DNA]</scope>
</reference>
<comment type="subcellular location">
    <subcellularLocation>
        <location evidence="1">Mitochondrion</location>
    </subcellularLocation>
</comment>
<evidence type="ECO:0000256" key="6">
    <source>
        <dbReference type="ARBA" id="ARBA00037985"/>
    </source>
</evidence>
<dbReference type="GeneTree" id="ENSGT00390000000867"/>
<dbReference type="InterPro" id="IPR010793">
    <property type="entry name" value="Ribosomal_mL37/mL65"/>
</dbReference>
<evidence type="ECO:0000256" key="2">
    <source>
        <dbReference type="ARBA" id="ARBA00022946"/>
    </source>
</evidence>
<reference evidence="9" key="2">
    <citation type="submission" date="2025-08" db="UniProtKB">
        <authorList>
            <consortium name="Ensembl"/>
        </authorList>
    </citation>
    <scope>IDENTIFICATION</scope>
</reference>
<name>A0A671XVZ9_SPAAU</name>
<dbReference type="InterPro" id="IPR052482">
    <property type="entry name" value="mtLSU_mL37"/>
</dbReference>
<evidence type="ECO:0000256" key="8">
    <source>
        <dbReference type="ARBA" id="ARBA00041617"/>
    </source>
</evidence>
<dbReference type="PANTHER" id="PTHR15889">
    <property type="entry name" value="MITOCHONDRIAL RIBOSOMAL PROTEIN L37"/>
    <property type="match status" value="1"/>
</dbReference>
<dbReference type="PANTHER" id="PTHR15889:SF2">
    <property type="entry name" value="LARGE RIBOSOMAL SUBUNIT PROTEIN ML37"/>
    <property type="match status" value="1"/>
</dbReference>
<evidence type="ECO:0000256" key="7">
    <source>
        <dbReference type="ARBA" id="ARBA00039442"/>
    </source>
</evidence>
<comment type="similarity">
    <text evidence="6">Belongs to the mitochondrion-specific ribosomal protein mL37 family.</text>
</comment>
<dbReference type="Proteomes" id="UP000472265">
    <property type="component" value="Chromosome 21"/>
</dbReference>